<keyword evidence="1 2" id="KW-0690">Ribosome biogenesis</keyword>
<protein>
    <recommendedName>
        <fullName evidence="2">Ribosome-binding factor A</fullName>
    </recommendedName>
</protein>
<evidence type="ECO:0000256" key="2">
    <source>
        <dbReference type="HAMAP-Rule" id="MF_00003"/>
    </source>
</evidence>
<dbReference type="PANTHER" id="PTHR33515:SF1">
    <property type="entry name" value="RIBOSOME-BINDING FACTOR A, CHLOROPLASTIC-RELATED"/>
    <property type="match status" value="1"/>
</dbReference>
<evidence type="ECO:0000256" key="1">
    <source>
        <dbReference type="ARBA" id="ARBA00022517"/>
    </source>
</evidence>
<proteinExistence type="inferred from homology"/>
<dbReference type="GO" id="GO:0043024">
    <property type="term" value="F:ribosomal small subunit binding"/>
    <property type="evidence" value="ECO:0007669"/>
    <property type="project" value="TreeGrafter"/>
</dbReference>
<comment type="caution">
    <text evidence="3">The sequence shown here is derived from an EMBL/GenBank/DDBJ whole genome shotgun (WGS) entry which is preliminary data.</text>
</comment>
<accession>A0A139BTU6</accession>
<name>A0A139BTU6_9PROT</name>
<reference evidence="3 4" key="2">
    <citation type="submission" date="2016-03" db="EMBL/GenBank/DDBJ databases">
        <title>New uncultured bacterium of the family Gallionellaceae from acid mine drainage: description and reconstruction of genome based on metagenomic analysis of microbial community.</title>
        <authorList>
            <person name="Kadnikov V."/>
            <person name="Ivasenko D."/>
            <person name="Beletsky A."/>
            <person name="Mardanov A."/>
            <person name="Danilova E."/>
            <person name="Pimenov N."/>
            <person name="Karnachuk O."/>
            <person name="Ravin N."/>
        </authorList>
    </citation>
    <scope>NUCLEOTIDE SEQUENCE [LARGE SCALE GENOMIC DNA]</scope>
    <source>
        <strain evidence="3">ShG14-8</strain>
    </source>
</reference>
<dbReference type="AlphaFoldDB" id="A0A139BTU6"/>
<dbReference type="GO" id="GO:0030490">
    <property type="term" value="P:maturation of SSU-rRNA"/>
    <property type="evidence" value="ECO:0007669"/>
    <property type="project" value="UniProtKB-UniRule"/>
</dbReference>
<dbReference type="InterPro" id="IPR020053">
    <property type="entry name" value="Ribosome-bd_factorA_CS"/>
</dbReference>
<comment type="subunit">
    <text evidence="2">Monomer. Binds 30S ribosomal subunits, but not 50S ribosomal subunits or 70S ribosomes.</text>
</comment>
<evidence type="ECO:0000313" key="4">
    <source>
        <dbReference type="Proteomes" id="UP000070578"/>
    </source>
</evidence>
<dbReference type="HAMAP" id="MF_00003">
    <property type="entry name" value="RbfA"/>
    <property type="match status" value="1"/>
</dbReference>
<dbReference type="EMBL" id="LSLI01000031">
    <property type="protein sequence ID" value="KXS32390.1"/>
    <property type="molecule type" value="Genomic_DNA"/>
</dbReference>
<organism evidence="3 4">
    <name type="scientific">Candidatus Gallionella acididurans</name>
    <dbReference type="NCBI Taxonomy" id="1796491"/>
    <lineage>
        <taxon>Bacteria</taxon>
        <taxon>Pseudomonadati</taxon>
        <taxon>Pseudomonadota</taxon>
        <taxon>Betaproteobacteria</taxon>
        <taxon>Nitrosomonadales</taxon>
        <taxon>Gallionellaceae</taxon>
        <taxon>Gallionella</taxon>
    </lineage>
</organism>
<dbReference type="InterPro" id="IPR023799">
    <property type="entry name" value="RbfA_dom_sf"/>
</dbReference>
<keyword evidence="2" id="KW-0963">Cytoplasm</keyword>
<dbReference type="Proteomes" id="UP000070578">
    <property type="component" value="Unassembled WGS sequence"/>
</dbReference>
<gene>
    <name evidence="2" type="primary">rbfA</name>
    <name evidence="3" type="ORF">AWT59_1483</name>
</gene>
<dbReference type="GO" id="GO:0005829">
    <property type="term" value="C:cytosol"/>
    <property type="evidence" value="ECO:0007669"/>
    <property type="project" value="TreeGrafter"/>
</dbReference>
<dbReference type="PANTHER" id="PTHR33515">
    <property type="entry name" value="RIBOSOME-BINDING FACTOR A, CHLOROPLASTIC-RELATED"/>
    <property type="match status" value="1"/>
</dbReference>
<comment type="similarity">
    <text evidence="2">Belongs to the RbfA family.</text>
</comment>
<sequence>MANFSRTDRIADQIQREIAELVRLQINDPGVRLVTITGVEVASDYSHAKVFFTRLDGKHQEAQSGLERASGFIRSQLAKSIKLRIMPQIHFVYDASVERGSHLSQLIDQAVASDHHHDENK</sequence>
<dbReference type="InterPro" id="IPR015946">
    <property type="entry name" value="KH_dom-like_a/b"/>
</dbReference>
<dbReference type="Gene3D" id="3.30.300.20">
    <property type="match status" value="1"/>
</dbReference>
<dbReference type="SUPFAM" id="SSF89919">
    <property type="entry name" value="Ribosome-binding factor A, RbfA"/>
    <property type="match status" value="1"/>
</dbReference>
<dbReference type="Pfam" id="PF02033">
    <property type="entry name" value="RBFA"/>
    <property type="match status" value="1"/>
</dbReference>
<dbReference type="InterPro" id="IPR000238">
    <property type="entry name" value="RbfA"/>
</dbReference>
<comment type="function">
    <text evidence="2">One of several proteins that assist in the late maturation steps of the functional core of the 30S ribosomal subunit. Associates with free 30S ribosomal subunits (but not with 30S subunits that are part of 70S ribosomes or polysomes). Required for efficient processing of 16S rRNA. May interact with the 5'-terminal helix region of 16S rRNA.</text>
</comment>
<dbReference type="PROSITE" id="PS01319">
    <property type="entry name" value="RBFA"/>
    <property type="match status" value="1"/>
</dbReference>
<evidence type="ECO:0000313" key="3">
    <source>
        <dbReference type="EMBL" id="KXS32390.1"/>
    </source>
</evidence>
<dbReference type="PATRIC" id="fig|1796491.3.peg.1629"/>
<reference evidence="3 4" key="1">
    <citation type="submission" date="2016-02" db="EMBL/GenBank/DDBJ databases">
        <authorList>
            <person name="Wen L."/>
            <person name="He K."/>
            <person name="Yang H."/>
        </authorList>
    </citation>
    <scope>NUCLEOTIDE SEQUENCE [LARGE SCALE GENOMIC DNA]</scope>
    <source>
        <strain evidence="3">ShG14-8</strain>
    </source>
</reference>
<comment type="subcellular location">
    <subcellularLocation>
        <location evidence="2">Cytoplasm</location>
    </subcellularLocation>
</comment>
<dbReference type="NCBIfam" id="TIGR00082">
    <property type="entry name" value="rbfA"/>
    <property type="match status" value="1"/>
</dbReference>